<dbReference type="InterPro" id="IPR001867">
    <property type="entry name" value="OmpR/PhoB-type_DNA-bd"/>
</dbReference>
<dbReference type="InterPro" id="IPR005158">
    <property type="entry name" value="BTAD"/>
</dbReference>
<dbReference type="SUPFAM" id="SSF48452">
    <property type="entry name" value="TPR-like"/>
    <property type="match status" value="1"/>
</dbReference>
<dbReference type="InterPro" id="IPR011990">
    <property type="entry name" value="TPR-like_helical_dom_sf"/>
</dbReference>
<dbReference type="PANTHER" id="PTHR35807:SF1">
    <property type="entry name" value="TRANSCRIPTIONAL REGULATOR REDD"/>
    <property type="match status" value="1"/>
</dbReference>
<evidence type="ECO:0000256" key="1">
    <source>
        <dbReference type="ARBA" id="ARBA00005820"/>
    </source>
</evidence>
<dbReference type="SMART" id="SM01043">
    <property type="entry name" value="BTAD"/>
    <property type="match status" value="1"/>
</dbReference>
<name>A0A5M3WBY9_9ACTN</name>
<evidence type="ECO:0000259" key="6">
    <source>
        <dbReference type="PROSITE" id="PS51755"/>
    </source>
</evidence>
<evidence type="ECO:0000313" key="7">
    <source>
        <dbReference type="EMBL" id="GES05750.1"/>
    </source>
</evidence>
<evidence type="ECO:0000256" key="4">
    <source>
        <dbReference type="ARBA" id="ARBA00023163"/>
    </source>
</evidence>
<protein>
    <recommendedName>
        <fullName evidence="6">OmpR/PhoB-type domain-containing protein</fullName>
    </recommendedName>
</protein>
<dbReference type="AlphaFoldDB" id="A0A5M3WBY9"/>
<gene>
    <name evidence="7" type="ORF">Acor_78190</name>
</gene>
<comment type="similarity">
    <text evidence="1">Belongs to the AfsR/DnrI/RedD regulatory family.</text>
</comment>
<sequence>MDFRILGPLEAVGASGQVAKIPPRERVVLGMLLLRPERTVSVDQLVDAVWDDLPPTTARKQILICVSVLRRLLANVGFAGEIGSRPPGYRLQLGSRDRLDLQDFEALSVAGSAALREDRPGDAMEAFRQALELWRGEPLAGTTSHLLHGAAVALSERWLSVAETYADVRMRLGVRPDLIEDLRLLTASHPLRETLHSRLMRALAQAGRPVEAIEAYNTARRTFAAELGLEPGEELRRLREAILAGRQDAELATLVGVAAD</sequence>
<evidence type="ECO:0000256" key="5">
    <source>
        <dbReference type="PROSITE-ProRule" id="PRU01091"/>
    </source>
</evidence>
<evidence type="ECO:0000256" key="3">
    <source>
        <dbReference type="ARBA" id="ARBA00023125"/>
    </source>
</evidence>
<dbReference type="EMBL" id="BLAD01000111">
    <property type="protein sequence ID" value="GES05750.1"/>
    <property type="molecule type" value="Genomic_DNA"/>
</dbReference>
<reference evidence="7 8" key="1">
    <citation type="submission" date="2019-10" db="EMBL/GenBank/DDBJ databases">
        <title>Whole genome shotgun sequence of Acrocarpospora corrugata NBRC 13972.</title>
        <authorList>
            <person name="Ichikawa N."/>
            <person name="Kimura A."/>
            <person name="Kitahashi Y."/>
            <person name="Komaki H."/>
            <person name="Oguchi A."/>
        </authorList>
    </citation>
    <scope>NUCLEOTIDE SEQUENCE [LARGE SCALE GENOMIC DNA]</scope>
    <source>
        <strain evidence="7 8">NBRC 13972</strain>
    </source>
</reference>
<dbReference type="PROSITE" id="PS51755">
    <property type="entry name" value="OMPR_PHOB"/>
    <property type="match status" value="1"/>
</dbReference>
<dbReference type="CDD" id="cd15831">
    <property type="entry name" value="BTAD"/>
    <property type="match status" value="1"/>
</dbReference>
<dbReference type="SUPFAM" id="SSF46894">
    <property type="entry name" value="C-terminal effector domain of the bipartite response regulators"/>
    <property type="match status" value="1"/>
</dbReference>
<dbReference type="GO" id="GO:0003677">
    <property type="term" value="F:DNA binding"/>
    <property type="evidence" value="ECO:0007669"/>
    <property type="project" value="UniProtKB-UniRule"/>
</dbReference>
<dbReference type="GO" id="GO:0000160">
    <property type="term" value="P:phosphorelay signal transduction system"/>
    <property type="evidence" value="ECO:0007669"/>
    <property type="project" value="InterPro"/>
</dbReference>
<dbReference type="Gene3D" id="1.10.10.10">
    <property type="entry name" value="Winged helix-like DNA-binding domain superfamily/Winged helix DNA-binding domain"/>
    <property type="match status" value="1"/>
</dbReference>
<accession>A0A5M3WBY9</accession>
<dbReference type="Pfam" id="PF00486">
    <property type="entry name" value="Trans_reg_C"/>
    <property type="match status" value="1"/>
</dbReference>
<dbReference type="InterPro" id="IPR036388">
    <property type="entry name" value="WH-like_DNA-bd_sf"/>
</dbReference>
<organism evidence="7 8">
    <name type="scientific">Acrocarpospora corrugata</name>
    <dbReference type="NCBI Taxonomy" id="35763"/>
    <lineage>
        <taxon>Bacteria</taxon>
        <taxon>Bacillati</taxon>
        <taxon>Actinomycetota</taxon>
        <taxon>Actinomycetes</taxon>
        <taxon>Streptosporangiales</taxon>
        <taxon>Streptosporangiaceae</taxon>
        <taxon>Acrocarpospora</taxon>
    </lineage>
</organism>
<keyword evidence="2" id="KW-0805">Transcription regulation</keyword>
<keyword evidence="3 5" id="KW-0238">DNA-binding</keyword>
<keyword evidence="4" id="KW-0804">Transcription</keyword>
<dbReference type="Gene3D" id="1.25.40.10">
    <property type="entry name" value="Tetratricopeptide repeat domain"/>
    <property type="match status" value="1"/>
</dbReference>
<dbReference type="RefSeq" id="WP_170317309.1">
    <property type="nucleotide sequence ID" value="NZ_BAAABN010000009.1"/>
</dbReference>
<dbReference type="InterPro" id="IPR016032">
    <property type="entry name" value="Sig_transdc_resp-reg_C-effctor"/>
</dbReference>
<dbReference type="Pfam" id="PF03704">
    <property type="entry name" value="BTAD"/>
    <property type="match status" value="1"/>
</dbReference>
<proteinExistence type="inferred from homology"/>
<feature type="DNA-binding region" description="OmpR/PhoB-type" evidence="5">
    <location>
        <begin position="1"/>
        <end position="93"/>
    </location>
</feature>
<evidence type="ECO:0000313" key="8">
    <source>
        <dbReference type="Proteomes" id="UP000334990"/>
    </source>
</evidence>
<evidence type="ECO:0000256" key="2">
    <source>
        <dbReference type="ARBA" id="ARBA00023015"/>
    </source>
</evidence>
<dbReference type="GO" id="GO:0006355">
    <property type="term" value="P:regulation of DNA-templated transcription"/>
    <property type="evidence" value="ECO:0007669"/>
    <property type="project" value="InterPro"/>
</dbReference>
<keyword evidence="8" id="KW-1185">Reference proteome</keyword>
<dbReference type="SMART" id="SM00862">
    <property type="entry name" value="Trans_reg_C"/>
    <property type="match status" value="1"/>
</dbReference>
<dbReference type="InterPro" id="IPR051677">
    <property type="entry name" value="AfsR-DnrI-RedD_regulator"/>
</dbReference>
<feature type="domain" description="OmpR/PhoB-type" evidence="6">
    <location>
        <begin position="1"/>
        <end position="93"/>
    </location>
</feature>
<dbReference type="Proteomes" id="UP000334990">
    <property type="component" value="Unassembled WGS sequence"/>
</dbReference>
<comment type="caution">
    <text evidence="7">The sequence shown here is derived from an EMBL/GenBank/DDBJ whole genome shotgun (WGS) entry which is preliminary data.</text>
</comment>
<dbReference type="PANTHER" id="PTHR35807">
    <property type="entry name" value="TRANSCRIPTIONAL REGULATOR REDD-RELATED"/>
    <property type="match status" value="1"/>
</dbReference>